<evidence type="ECO:0008006" key="3">
    <source>
        <dbReference type="Google" id="ProtNLM"/>
    </source>
</evidence>
<reference evidence="1 2" key="1">
    <citation type="submission" date="2017-01" db="EMBL/GenBank/DDBJ databases">
        <title>Complete genome of Tateyamaria omphalii DOK1-4 isolated from seawater in Dokdo.</title>
        <authorList>
            <person name="Kim J.H."/>
            <person name="Chi W.-J."/>
        </authorList>
    </citation>
    <scope>NUCLEOTIDE SEQUENCE [LARGE SCALE GENOMIC DNA]</scope>
    <source>
        <strain evidence="1 2">DOK1-4</strain>
    </source>
</reference>
<dbReference type="AlphaFoldDB" id="A0A1P8MW07"/>
<protein>
    <recommendedName>
        <fullName evidence="3">Molybdopterin guanine dinucleotide synthesis</fullName>
    </recommendedName>
</protein>
<sequence>MTSFDTILVADWSAGKRRPARPSKDAIWLGIARSGVADAPIYCRSRQEAEAQITQIIEDEVAAGRRLLLTFDFPFGYPRGLARQITGSDDPFALWDWISARITDAPDGSNNRYAVAEEMNDKFDGPGPLWGKPNQTDWPGVPYRKAGIVYDTVPERRACDLAAKAASSCFQLAFPPTVGGQILMGLPTLNRLRARPNVAVWPFEDWTDAPVVLAEIWPGLIEPAVKAAQTDAIRDAVQVRLLATALSRLPAATLLAWMTDLPDAAREEAWILGAGHNATLVSYAEDTDAAA</sequence>
<dbReference type="KEGG" id="tom:BWR18_11815"/>
<evidence type="ECO:0000313" key="1">
    <source>
        <dbReference type="EMBL" id="APX12287.1"/>
    </source>
</evidence>
<keyword evidence="2" id="KW-1185">Reference proteome</keyword>
<dbReference type="Proteomes" id="UP000186336">
    <property type="component" value="Chromosome"/>
</dbReference>
<name>A0A1P8MW07_9RHOB</name>
<gene>
    <name evidence="1" type="ORF">BWR18_11815</name>
</gene>
<dbReference type="STRING" id="299262.BWR18_11815"/>
<accession>A0A1P8MW07</accession>
<proteinExistence type="predicted"/>
<dbReference type="OrthoDB" id="9804758at2"/>
<dbReference type="RefSeq" id="WP_076628473.1">
    <property type="nucleotide sequence ID" value="NZ_CP019312.1"/>
</dbReference>
<dbReference type="EMBL" id="CP019312">
    <property type="protein sequence ID" value="APX12287.1"/>
    <property type="molecule type" value="Genomic_DNA"/>
</dbReference>
<organism evidence="1 2">
    <name type="scientific">Tateyamaria omphalii</name>
    <dbReference type="NCBI Taxonomy" id="299262"/>
    <lineage>
        <taxon>Bacteria</taxon>
        <taxon>Pseudomonadati</taxon>
        <taxon>Pseudomonadota</taxon>
        <taxon>Alphaproteobacteria</taxon>
        <taxon>Rhodobacterales</taxon>
        <taxon>Roseobacteraceae</taxon>
        <taxon>Tateyamaria</taxon>
    </lineage>
</organism>
<evidence type="ECO:0000313" key="2">
    <source>
        <dbReference type="Proteomes" id="UP000186336"/>
    </source>
</evidence>